<dbReference type="EMBL" id="KN826752">
    <property type="protein sequence ID" value="KIK77998.1"/>
    <property type="molecule type" value="Genomic_DNA"/>
</dbReference>
<proteinExistence type="predicted"/>
<dbReference type="InterPro" id="IPR044068">
    <property type="entry name" value="CB"/>
</dbReference>
<dbReference type="InterPro" id="IPR010998">
    <property type="entry name" value="Integrase_recombinase_N"/>
</dbReference>
<evidence type="ECO:0000256" key="1">
    <source>
        <dbReference type="ARBA" id="ARBA00023125"/>
    </source>
</evidence>
<evidence type="ECO:0000313" key="4">
    <source>
        <dbReference type="Proteomes" id="UP000054538"/>
    </source>
</evidence>
<reference evidence="3 4" key="1">
    <citation type="submission" date="2014-04" db="EMBL/GenBank/DDBJ databases">
        <authorList>
            <consortium name="DOE Joint Genome Institute"/>
            <person name="Kuo A."/>
            <person name="Kohler A."/>
            <person name="Jargeat P."/>
            <person name="Nagy L.G."/>
            <person name="Floudas D."/>
            <person name="Copeland A."/>
            <person name="Barry K.W."/>
            <person name="Cichocki N."/>
            <person name="Veneault-Fourrey C."/>
            <person name="LaButti K."/>
            <person name="Lindquist E.A."/>
            <person name="Lipzen A."/>
            <person name="Lundell T."/>
            <person name="Morin E."/>
            <person name="Murat C."/>
            <person name="Sun H."/>
            <person name="Tunlid A."/>
            <person name="Henrissat B."/>
            <person name="Grigoriev I.V."/>
            <person name="Hibbett D.S."/>
            <person name="Martin F."/>
            <person name="Nordberg H.P."/>
            <person name="Cantor M.N."/>
            <person name="Hua S.X."/>
        </authorList>
    </citation>
    <scope>NUCLEOTIDE SEQUENCE [LARGE SCALE GENOMIC DNA]</scope>
    <source>
        <strain evidence="3 4">Ve08.2h10</strain>
    </source>
</reference>
<protein>
    <recommendedName>
        <fullName evidence="2">Core-binding (CB) domain-containing protein</fullName>
    </recommendedName>
</protein>
<keyword evidence="4" id="KW-1185">Reference proteome</keyword>
<evidence type="ECO:0000313" key="3">
    <source>
        <dbReference type="EMBL" id="KIK77998.1"/>
    </source>
</evidence>
<name>A0A0D0CRM1_9AGAM</name>
<dbReference type="GO" id="GO:0003677">
    <property type="term" value="F:DNA binding"/>
    <property type="evidence" value="ECO:0007669"/>
    <property type="project" value="UniProtKB-KW"/>
</dbReference>
<dbReference type="Gene3D" id="1.10.150.130">
    <property type="match status" value="1"/>
</dbReference>
<dbReference type="OrthoDB" id="2664079at2759"/>
<organism evidence="3 4">
    <name type="scientific">Paxillus rubicundulus Ve08.2h10</name>
    <dbReference type="NCBI Taxonomy" id="930991"/>
    <lineage>
        <taxon>Eukaryota</taxon>
        <taxon>Fungi</taxon>
        <taxon>Dikarya</taxon>
        <taxon>Basidiomycota</taxon>
        <taxon>Agaricomycotina</taxon>
        <taxon>Agaricomycetes</taxon>
        <taxon>Agaricomycetidae</taxon>
        <taxon>Boletales</taxon>
        <taxon>Paxilineae</taxon>
        <taxon>Paxillaceae</taxon>
        <taxon>Paxillus</taxon>
    </lineage>
</organism>
<dbReference type="PROSITE" id="PS51900">
    <property type="entry name" value="CB"/>
    <property type="match status" value="1"/>
</dbReference>
<evidence type="ECO:0000259" key="2">
    <source>
        <dbReference type="PROSITE" id="PS51900"/>
    </source>
</evidence>
<dbReference type="HOGENOM" id="CLU_003292_7_3_1"/>
<dbReference type="Proteomes" id="UP000054538">
    <property type="component" value="Unassembled WGS sequence"/>
</dbReference>
<feature type="non-terminal residue" evidence="3">
    <location>
        <position position="163"/>
    </location>
</feature>
<gene>
    <name evidence="3" type="ORF">PAXRUDRAFT_86127</name>
</gene>
<feature type="non-terminal residue" evidence="3">
    <location>
        <position position="1"/>
    </location>
</feature>
<accession>A0A0D0CRM1</accession>
<dbReference type="InParanoid" id="A0A0D0CRM1"/>
<sequence length="163" mass="18229">LPAYPADLTPLPSSLQPACTARDCLQKWQPAPHATHDPHGSPTTFQEFNLNWIKDVIAHAWAESTKELYGSSLLVFHIFCDTKSIPDCDHAPANSELISMFISSLAGQYSRSTIANYLQGVRTWHIMHRLDWLHNNTEIEALLKATVTLAPISSKCKPCKLYT</sequence>
<feature type="domain" description="Core-binding (CB)" evidence="2">
    <location>
        <begin position="43"/>
        <end position="129"/>
    </location>
</feature>
<reference evidence="4" key="2">
    <citation type="submission" date="2015-01" db="EMBL/GenBank/DDBJ databases">
        <title>Evolutionary Origins and Diversification of the Mycorrhizal Mutualists.</title>
        <authorList>
            <consortium name="DOE Joint Genome Institute"/>
            <consortium name="Mycorrhizal Genomics Consortium"/>
            <person name="Kohler A."/>
            <person name="Kuo A."/>
            <person name="Nagy L.G."/>
            <person name="Floudas D."/>
            <person name="Copeland A."/>
            <person name="Barry K.W."/>
            <person name="Cichocki N."/>
            <person name="Veneault-Fourrey C."/>
            <person name="LaButti K."/>
            <person name="Lindquist E.A."/>
            <person name="Lipzen A."/>
            <person name="Lundell T."/>
            <person name="Morin E."/>
            <person name="Murat C."/>
            <person name="Riley R."/>
            <person name="Ohm R."/>
            <person name="Sun H."/>
            <person name="Tunlid A."/>
            <person name="Henrissat B."/>
            <person name="Grigoriev I.V."/>
            <person name="Hibbett D.S."/>
            <person name="Martin F."/>
        </authorList>
    </citation>
    <scope>NUCLEOTIDE SEQUENCE [LARGE SCALE GENOMIC DNA]</scope>
    <source>
        <strain evidence="4">Ve08.2h10</strain>
    </source>
</reference>
<dbReference type="SUPFAM" id="SSF47823">
    <property type="entry name" value="lambda integrase-like, N-terminal domain"/>
    <property type="match status" value="1"/>
</dbReference>
<dbReference type="AlphaFoldDB" id="A0A0D0CRM1"/>
<dbReference type="STRING" id="930991.A0A0D0CRM1"/>
<keyword evidence="1" id="KW-0238">DNA-binding</keyword>